<dbReference type="PROSITE" id="PS50206">
    <property type="entry name" value="RHODANESE_3"/>
    <property type="match status" value="1"/>
</dbReference>
<dbReference type="CDD" id="cd00158">
    <property type="entry name" value="RHOD"/>
    <property type="match status" value="1"/>
</dbReference>
<dbReference type="OrthoDB" id="9814704at2"/>
<reference evidence="2 3" key="1">
    <citation type="submission" date="2017-06" db="EMBL/GenBank/DDBJ databases">
        <title>Azoarcus sp. TSNA42 complete genome sequence.</title>
        <authorList>
            <person name="Woo J.-H."/>
            <person name="Kim H.-S."/>
        </authorList>
    </citation>
    <scope>NUCLEOTIDE SEQUENCE [LARGE SCALE GENOMIC DNA]</scope>
    <source>
        <strain evidence="2 3">TSNA42</strain>
    </source>
</reference>
<dbReference type="PANTHER" id="PTHR43031:SF16">
    <property type="entry name" value="OXIDOREDUCTASE"/>
    <property type="match status" value="1"/>
</dbReference>
<evidence type="ECO:0000313" key="2">
    <source>
        <dbReference type="EMBL" id="AWI82069.1"/>
    </source>
</evidence>
<proteinExistence type="predicted"/>
<dbReference type="GO" id="GO:0016740">
    <property type="term" value="F:transferase activity"/>
    <property type="evidence" value="ECO:0007669"/>
    <property type="project" value="UniProtKB-KW"/>
</dbReference>
<sequence length="136" mass="14927">MTGDQRTLDNARQYCPTLTLRKVTEEGALLVDVREPAEIAALAFDVPKVIAMPMSEFVQRFMELPRDQALILACSTGERSLKATCFLINHGYDKVANMEDGVKKWVRKGFPVRGDTSSLASNSACCAPSPPSEKCC</sequence>
<name>A0A2U8H7N6_9RHOO</name>
<dbReference type="InterPro" id="IPR036873">
    <property type="entry name" value="Rhodanese-like_dom_sf"/>
</dbReference>
<dbReference type="Pfam" id="PF00581">
    <property type="entry name" value="Rhodanese"/>
    <property type="match status" value="1"/>
</dbReference>
<evidence type="ECO:0000313" key="3">
    <source>
        <dbReference type="Proteomes" id="UP000244902"/>
    </source>
</evidence>
<gene>
    <name evidence="2" type="ORF">CEW87_14915</name>
</gene>
<accession>A0A2U8H7N6</accession>
<dbReference type="InterPro" id="IPR001763">
    <property type="entry name" value="Rhodanese-like_dom"/>
</dbReference>
<dbReference type="InterPro" id="IPR050229">
    <property type="entry name" value="GlpE_sulfurtransferase"/>
</dbReference>
<keyword evidence="2" id="KW-0808">Transferase</keyword>
<dbReference type="SUPFAM" id="SSF52821">
    <property type="entry name" value="Rhodanese/Cell cycle control phosphatase"/>
    <property type="match status" value="1"/>
</dbReference>
<evidence type="ECO:0000259" key="1">
    <source>
        <dbReference type="PROSITE" id="PS50206"/>
    </source>
</evidence>
<protein>
    <submittedName>
        <fullName evidence="2">Sulfurtransferase</fullName>
    </submittedName>
</protein>
<dbReference type="SMART" id="SM00450">
    <property type="entry name" value="RHOD"/>
    <property type="match status" value="1"/>
</dbReference>
<organism evidence="2 3">
    <name type="scientific">Parazoarcus communis</name>
    <dbReference type="NCBI Taxonomy" id="41977"/>
    <lineage>
        <taxon>Bacteria</taxon>
        <taxon>Pseudomonadati</taxon>
        <taxon>Pseudomonadota</taxon>
        <taxon>Betaproteobacteria</taxon>
        <taxon>Rhodocyclales</taxon>
        <taxon>Zoogloeaceae</taxon>
        <taxon>Parazoarcus</taxon>
    </lineage>
</organism>
<dbReference type="Proteomes" id="UP000244902">
    <property type="component" value="Chromosome"/>
</dbReference>
<feature type="domain" description="Rhodanese" evidence="1">
    <location>
        <begin position="24"/>
        <end position="114"/>
    </location>
</feature>
<dbReference type="PANTHER" id="PTHR43031">
    <property type="entry name" value="FAD-DEPENDENT OXIDOREDUCTASE"/>
    <property type="match status" value="1"/>
</dbReference>
<dbReference type="EMBL" id="CP022188">
    <property type="protein sequence ID" value="AWI82069.1"/>
    <property type="molecule type" value="Genomic_DNA"/>
</dbReference>
<dbReference type="Gene3D" id="3.40.250.10">
    <property type="entry name" value="Rhodanese-like domain"/>
    <property type="match status" value="1"/>
</dbReference>
<dbReference type="AlphaFoldDB" id="A0A2U8H7N6"/>